<dbReference type="Proteomes" id="UP000051677">
    <property type="component" value="Unassembled WGS sequence"/>
</dbReference>
<accession>A0A0Q2R511</accession>
<evidence type="ECO:0000313" key="1">
    <source>
        <dbReference type="EMBL" id="KQH79222.1"/>
    </source>
</evidence>
<dbReference type="STRING" id="1778.A9W97_01835"/>
<dbReference type="RefSeq" id="WP_055577773.1">
    <property type="nucleotide sequence ID" value="NZ_LKTM01000112.1"/>
</dbReference>
<dbReference type="EMBL" id="LKTM01000112">
    <property type="protein sequence ID" value="KQH79222.1"/>
    <property type="molecule type" value="Genomic_DNA"/>
</dbReference>
<sequence>MAVPGQFEVTEDAPPQVKSIHEHLVETDRLLRKMEDEVNLMVGPNWAGNQAQVFHGRMTEHLEHLTQIQQRTKNLAESSMQYIQAHQNLDG</sequence>
<comment type="caution">
    <text evidence="1">The sequence shown here is derived from an EMBL/GenBank/DDBJ whole genome shotgun (WGS) entry which is preliminary data.</text>
</comment>
<evidence type="ECO:0000313" key="2">
    <source>
        <dbReference type="Proteomes" id="UP000051677"/>
    </source>
</evidence>
<proteinExistence type="predicted"/>
<dbReference type="Gene3D" id="1.10.287.1060">
    <property type="entry name" value="ESAT-6-like"/>
    <property type="match status" value="1"/>
</dbReference>
<gene>
    <name evidence="1" type="ORF">AO501_14225</name>
</gene>
<dbReference type="OrthoDB" id="4730436at2"/>
<organism evidence="1 2">
    <name type="scientific">Mycobacterium gordonae</name>
    <dbReference type="NCBI Taxonomy" id="1778"/>
    <lineage>
        <taxon>Bacteria</taxon>
        <taxon>Bacillati</taxon>
        <taxon>Actinomycetota</taxon>
        <taxon>Actinomycetes</taxon>
        <taxon>Mycobacteriales</taxon>
        <taxon>Mycobacteriaceae</taxon>
        <taxon>Mycobacterium</taxon>
    </lineage>
</organism>
<protein>
    <submittedName>
        <fullName evidence="1">Uncharacterized protein</fullName>
    </submittedName>
</protein>
<reference evidence="1 2" key="1">
    <citation type="submission" date="2015-10" db="EMBL/GenBank/DDBJ databases">
        <title>Mycobacterium gordonae draft genome assembly.</title>
        <authorList>
            <person name="Ustinova V."/>
            <person name="Smirnova T."/>
            <person name="Blagodatskikh K."/>
            <person name="Varlamov D."/>
            <person name="Larionova E."/>
            <person name="Chernousova L."/>
        </authorList>
    </citation>
    <scope>NUCLEOTIDE SEQUENCE [LARGE SCALE GENOMIC DNA]</scope>
    <source>
        <strain evidence="1 2">CTRI 14-8773</strain>
    </source>
</reference>
<name>A0A0Q2R511_MYCGO</name>
<dbReference type="AlphaFoldDB" id="A0A0Q2R511"/>